<name>A0A8J2BSK5_9BACT</name>
<dbReference type="GO" id="GO:0031071">
    <property type="term" value="F:cysteine desulfurase activity"/>
    <property type="evidence" value="ECO:0007669"/>
    <property type="project" value="UniProtKB-EC"/>
</dbReference>
<dbReference type="Pfam" id="PF00266">
    <property type="entry name" value="Aminotran_5"/>
    <property type="match status" value="1"/>
</dbReference>
<evidence type="ECO:0000256" key="8">
    <source>
        <dbReference type="ARBA" id="ARBA00050776"/>
    </source>
</evidence>
<dbReference type="GO" id="GO:0046872">
    <property type="term" value="F:metal ion binding"/>
    <property type="evidence" value="ECO:0007669"/>
    <property type="project" value="UniProtKB-KW"/>
</dbReference>
<keyword evidence="7" id="KW-0411">Iron-sulfur</keyword>
<dbReference type="GO" id="GO:0051536">
    <property type="term" value="F:iron-sulfur cluster binding"/>
    <property type="evidence" value="ECO:0007669"/>
    <property type="project" value="UniProtKB-KW"/>
</dbReference>
<dbReference type="PIRSF" id="PIRSF005572">
    <property type="entry name" value="NifS"/>
    <property type="match status" value="1"/>
</dbReference>
<proteinExistence type="inferred from homology"/>
<keyword evidence="5" id="KW-0663">Pyridoxal phosphate</keyword>
<comment type="catalytic activity">
    <reaction evidence="8">
        <text>(sulfur carrier)-H + L-cysteine = (sulfur carrier)-SH + L-alanine</text>
        <dbReference type="Rhea" id="RHEA:43892"/>
        <dbReference type="Rhea" id="RHEA-COMP:14737"/>
        <dbReference type="Rhea" id="RHEA-COMP:14739"/>
        <dbReference type="ChEBI" id="CHEBI:29917"/>
        <dbReference type="ChEBI" id="CHEBI:35235"/>
        <dbReference type="ChEBI" id="CHEBI:57972"/>
        <dbReference type="ChEBI" id="CHEBI:64428"/>
        <dbReference type="EC" id="2.8.1.7"/>
    </reaction>
</comment>
<evidence type="ECO:0000313" key="10">
    <source>
        <dbReference type="EMBL" id="CAF0704470.1"/>
    </source>
</evidence>
<dbReference type="PANTHER" id="PTHR11601:SF34">
    <property type="entry name" value="CYSTEINE DESULFURASE"/>
    <property type="match status" value="1"/>
</dbReference>
<dbReference type="EMBL" id="CAJNOB010000067">
    <property type="protein sequence ID" value="CAF0704470.1"/>
    <property type="molecule type" value="Genomic_DNA"/>
</dbReference>
<dbReference type="InterPro" id="IPR000192">
    <property type="entry name" value="Aminotrans_V_dom"/>
</dbReference>
<dbReference type="Proteomes" id="UP000663859">
    <property type="component" value="Unassembled WGS sequence"/>
</dbReference>
<dbReference type="Gene3D" id="3.40.640.10">
    <property type="entry name" value="Type I PLP-dependent aspartate aminotransferase-like (Major domain)"/>
    <property type="match status" value="1"/>
</dbReference>
<evidence type="ECO:0000256" key="4">
    <source>
        <dbReference type="ARBA" id="ARBA00022723"/>
    </source>
</evidence>
<dbReference type="Gene3D" id="1.10.260.50">
    <property type="match status" value="1"/>
</dbReference>
<gene>
    <name evidence="10" type="ORF">MPNT_70032</name>
</gene>
<keyword evidence="6" id="KW-0408">Iron</keyword>
<reference evidence="10" key="1">
    <citation type="submission" date="2021-02" db="EMBL/GenBank/DDBJ databases">
        <authorList>
            <person name="Cremers G."/>
            <person name="Picone N."/>
        </authorList>
    </citation>
    <scope>NUCLEOTIDE SEQUENCE</scope>
    <source>
        <strain evidence="10">PQ17</strain>
    </source>
</reference>
<evidence type="ECO:0000256" key="6">
    <source>
        <dbReference type="ARBA" id="ARBA00023004"/>
    </source>
</evidence>
<accession>A0A8J2BSK5</accession>
<comment type="cofactor">
    <cofactor evidence="1">
        <name>pyridoxal 5'-phosphate</name>
        <dbReference type="ChEBI" id="CHEBI:597326"/>
    </cofactor>
</comment>
<dbReference type="RefSeq" id="WP_174582512.1">
    <property type="nucleotide sequence ID" value="NZ_CAJNOB010000067.1"/>
</dbReference>
<protein>
    <submittedName>
        <fullName evidence="10">Cysteine desulfurase</fullName>
        <ecNumber evidence="10">2.8.1.7</ecNumber>
    </submittedName>
</protein>
<sequence>MGYIYFDHQSGTPVLPEVREAMLSFLSSPGGTASLHRYGVRARQALEQAREQVARLLHAKDPGEILFCSGGTEAANLVIQGVTRAWKKNRPGHVISSRVEHPSLLRPIQWLEANGWRISWLDVDRQGFIHPSRLEEALQEDTALVALHWGHYELGTIQKVRELAQVCQRVGVPLFLDGSHAVGWLPIDVETLGVSFLSATPYRFYGPKGVGILYRRRDAPLAPLLYGGIQEKGLRPGTENLPGIVGAGVACQRASEELSLRMDHVAKLQALLWSRLNEIIPTILWHGPPPGPDRIPYQLHWSVPGAEGEAQALLCDLRGVAVATGPACLISSERKNQTLAILGLPSEVVRSNLMVTLGKDNTEEEVEYFVRIYQGVIQKIQEMSP</sequence>
<dbReference type="InterPro" id="IPR016454">
    <property type="entry name" value="Cysteine_dSase"/>
</dbReference>
<dbReference type="InterPro" id="IPR015424">
    <property type="entry name" value="PyrdxlP-dep_Trfase"/>
</dbReference>
<evidence type="ECO:0000256" key="2">
    <source>
        <dbReference type="ARBA" id="ARBA00006490"/>
    </source>
</evidence>
<dbReference type="InterPro" id="IPR015422">
    <property type="entry name" value="PyrdxlP-dep_Trfase_small"/>
</dbReference>
<organism evidence="10 11">
    <name type="scientific">Candidatus Methylacidithermus pantelleriae</name>
    <dbReference type="NCBI Taxonomy" id="2744239"/>
    <lineage>
        <taxon>Bacteria</taxon>
        <taxon>Pseudomonadati</taxon>
        <taxon>Verrucomicrobiota</taxon>
        <taxon>Methylacidiphilae</taxon>
        <taxon>Methylacidiphilales</taxon>
        <taxon>Methylacidiphilaceae</taxon>
        <taxon>Candidatus Methylacidithermus</taxon>
    </lineage>
</organism>
<keyword evidence="3 10" id="KW-0808">Transferase</keyword>
<evidence type="ECO:0000259" key="9">
    <source>
        <dbReference type="Pfam" id="PF00266"/>
    </source>
</evidence>
<evidence type="ECO:0000313" key="11">
    <source>
        <dbReference type="Proteomes" id="UP000663859"/>
    </source>
</evidence>
<comment type="similarity">
    <text evidence="2">Belongs to the class-V pyridoxal-phosphate-dependent aminotransferase family. NifS/IscS subfamily.</text>
</comment>
<dbReference type="AlphaFoldDB" id="A0A8J2BSK5"/>
<dbReference type="PANTHER" id="PTHR11601">
    <property type="entry name" value="CYSTEINE DESULFURYLASE FAMILY MEMBER"/>
    <property type="match status" value="1"/>
</dbReference>
<dbReference type="EC" id="2.8.1.7" evidence="10"/>
<keyword evidence="11" id="KW-1185">Reference proteome</keyword>
<dbReference type="SUPFAM" id="SSF53383">
    <property type="entry name" value="PLP-dependent transferases"/>
    <property type="match status" value="1"/>
</dbReference>
<evidence type="ECO:0000256" key="3">
    <source>
        <dbReference type="ARBA" id="ARBA00022679"/>
    </source>
</evidence>
<keyword evidence="4" id="KW-0479">Metal-binding</keyword>
<dbReference type="InterPro" id="IPR015421">
    <property type="entry name" value="PyrdxlP-dep_Trfase_major"/>
</dbReference>
<dbReference type="Gene3D" id="3.90.1150.10">
    <property type="entry name" value="Aspartate Aminotransferase, domain 1"/>
    <property type="match status" value="1"/>
</dbReference>
<evidence type="ECO:0000256" key="1">
    <source>
        <dbReference type="ARBA" id="ARBA00001933"/>
    </source>
</evidence>
<evidence type="ECO:0000256" key="7">
    <source>
        <dbReference type="ARBA" id="ARBA00023014"/>
    </source>
</evidence>
<evidence type="ECO:0000256" key="5">
    <source>
        <dbReference type="ARBA" id="ARBA00022898"/>
    </source>
</evidence>
<comment type="caution">
    <text evidence="10">The sequence shown here is derived from an EMBL/GenBank/DDBJ whole genome shotgun (WGS) entry which is preliminary data.</text>
</comment>
<feature type="domain" description="Aminotransferase class V" evidence="9">
    <location>
        <begin position="4"/>
        <end position="369"/>
    </location>
</feature>